<comment type="caution">
    <text evidence="2">The sequence shown here is derived from an EMBL/GenBank/DDBJ whole genome shotgun (WGS) entry which is preliminary data.</text>
</comment>
<evidence type="ECO:0000313" key="3">
    <source>
        <dbReference type="Proteomes" id="UP000305778"/>
    </source>
</evidence>
<feature type="transmembrane region" description="Helical" evidence="1">
    <location>
        <begin position="488"/>
        <end position="509"/>
    </location>
</feature>
<dbReference type="RefSeq" id="WP_136724959.1">
    <property type="nucleotide sequence ID" value="NZ_SUMC01000016.1"/>
</dbReference>
<dbReference type="Gene3D" id="2.60.120.200">
    <property type="match status" value="1"/>
</dbReference>
<keyword evidence="3" id="KW-1185">Reference proteome</keyword>
<gene>
    <name evidence="2" type="ORF">FCI23_18225</name>
</gene>
<dbReference type="OrthoDB" id="185815at2"/>
<feature type="transmembrane region" description="Helical" evidence="1">
    <location>
        <begin position="424"/>
        <end position="443"/>
    </location>
</feature>
<dbReference type="GO" id="GO:0140359">
    <property type="term" value="F:ABC-type transporter activity"/>
    <property type="evidence" value="ECO:0007669"/>
    <property type="project" value="InterPro"/>
</dbReference>
<accession>A0A4U0SK19</accession>
<evidence type="ECO:0000256" key="1">
    <source>
        <dbReference type="SAM" id="Phobius"/>
    </source>
</evidence>
<feature type="transmembrane region" description="Helical" evidence="1">
    <location>
        <begin position="393"/>
        <end position="417"/>
    </location>
</feature>
<feature type="transmembrane region" description="Helical" evidence="1">
    <location>
        <begin position="36"/>
        <end position="59"/>
    </location>
</feature>
<evidence type="ECO:0000313" key="2">
    <source>
        <dbReference type="EMBL" id="TKA10144.1"/>
    </source>
</evidence>
<proteinExistence type="predicted"/>
<protein>
    <recommendedName>
        <fullName evidence="4">DUF1349 domain-containing protein</fullName>
    </recommendedName>
</protein>
<keyword evidence="1" id="KW-0812">Transmembrane</keyword>
<reference evidence="2 3" key="1">
    <citation type="submission" date="2019-04" db="EMBL/GenBank/DDBJ databases">
        <title>Streptomyces oryziradicis sp. nov., a novel actinomycete isolated from rhizosphere soil of rice (Oryza sativa L.).</title>
        <authorList>
            <person name="Li C."/>
        </authorList>
    </citation>
    <scope>NUCLEOTIDE SEQUENCE [LARGE SCALE GENOMIC DNA]</scope>
    <source>
        <strain evidence="2 3">NEAU-C40</strain>
    </source>
</reference>
<sequence length="514" mass="51939">MTSTITPYRPGARVGRDGFRQLLRAEWTKFRTVRGWVLGMAAAALAMVVFGLLAIAGGAAHGGAPPVPRGPGGEAVNDSFFFVHQVLEGDGSITVPVSSLTDVTGLGPQGHAPGISPWAKAGLIVKEGLAQGSAYAAVMVTGAHGVRMQYDYTHDVAGIAGAVSTQSPRWLRLVRSGDMITGYDSADGISWVRVGTARLAGLASTVQAGLFVASPEAMSGSGVGAGTSPAVAAAGFGPVGLRGQWPGGGWKGEQLGGGGTSGSYTNTTNGGFKRSGGGFTVTGAGDIAPVVGGLALGPGFTIENFLVGAFAGLIVVIVVGTVFITAEYRRGLIRTTLAASPRRARVLAAKAIVLGSLAFAGGLIAAAAAIPLGERRARAIGFRVIPVTSLTELRVVAGTALLLAVAGVLALAIGAILRRSAAAVAIVVAATVLPYILAVSGILPAGPADWVLRVTPAAGFAIQQSLPRYTQVISTYTPSSGYFPLAPWAGFAVLCGYAALAFGTAVVLLRRRDS</sequence>
<feature type="transmembrane region" description="Helical" evidence="1">
    <location>
        <begin position="347"/>
        <end position="373"/>
    </location>
</feature>
<keyword evidence="1" id="KW-0472">Membrane</keyword>
<dbReference type="Pfam" id="PF12679">
    <property type="entry name" value="ABC2_membrane_2"/>
    <property type="match status" value="1"/>
</dbReference>
<dbReference type="AlphaFoldDB" id="A0A4U0SK19"/>
<keyword evidence="1" id="KW-1133">Transmembrane helix</keyword>
<dbReference type="GO" id="GO:0005886">
    <property type="term" value="C:plasma membrane"/>
    <property type="evidence" value="ECO:0007669"/>
    <property type="project" value="UniProtKB-SubCell"/>
</dbReference>
<dbReference type="Proteomes" id="UP000305778">
    <property type="component" value="Unassembled WGS sequence"/>
</dbReference>
<name>A0A4U0SK19_9ACTN</name>
<feature type="transmembrane region" description="Helical" evidence="1">
    <location>
        <begin position="305"/>
        <end position="326"/>
    </location>
</feature>
<dbReference type="EMBL" id="SUMC01000016">
    <property type="protein sequence ID" value="TKA10144.1"/>
    <property type="molecule type" value="Genomic_DNA"/>
</dbReference>
<evidence type="ECO:0008006" key="4">
    <source>
        <dbReference type="Google" id="ProtNLM"/>
    </source>
</evidence>
<organism evidence="2 3">
    <name type="scientific">Actinacidiphila oryziradicis</name>
    <dbReference type="NCBI Taxonomy" id="2571141"/>
    <lineage>
        <taxon>Bacteria</taxon>
        <taxon>Bacillati</taxon>
        <taxon>Actinomycetota</taxon>
        <taxon>Actinomycetes</taxon>
        <taxon>Kitasatosporales</taxon>
        <taxon>Streptomycetaceae</taxon>
        <taxon>Actinacidiphila</taxon>
    </lineage>
</organism>